<name>A0A9J7M2B7_BRAFL</name>
<organism evidence="5 6">
    <name type="scientific">Branchiostoma floridae</name>
    <name type="common">Florida lancelet</name>
    <name type="synonym">Amphioxus</name>
    <dbReference type="NCBI Taxonomy" id="7739"/>
    <lineage>
        <taxon>Eukaryota</taxon>
        <taxon>Metazoa</taxon>
        <taxon>Chordata</taxon>
        <taxon>Cephalochordata</taxon>
        <taxon>Leptocardii</taxon>
        <taxon>Amphioxiformes</taxon>
        <taxon>Branchiostomatidae</taxon>
        <taxon>Branchiostoma</taxon>
    </lineage>
</organism>
<dbReference type="PANTHER" id="PTHR10500">
    <property type="entry name" value="BETA-MICROSEMINOPROTEIN"/>
    <property type="match status" value="1"/>
</dbReference>
<dbReference type="KEGG" id="bfo:118427661"/>
<evidence type="ECO:0000256" key="4">
    <source>
        <dbReference type="ARBA" id="ARBA00023157"/>
    </source>
</evidence>
<dbReference type="OMA" id="CEYTSHA"/>
<reference evidence="6" key="2">
    <citation type="submission" date="2025-08" db="UniProtKB">
        <authorList>
            <consortium name="RefSeq"/>
        </authorList>
    </citation>
    <scope>IDENTIFICATION</scope>
    <source>
        <strain evidence="6">S238N-H82</strain>
        <tissue evidence="6">Testes</tissue>
    </source>
</reference>
<dbReference type="AlphaFoldDB" id="A0A9J7M2B7"/>
<evidence type="ECO:0000313" key="6">
    <source>
        <dbReference type="RefSeq" id="XP_035693447.1"/>
    </source>
</evidence>
<comment type="subcellular location">
    <subcellularLocation>
        <location evidence="1">Secreted</location>
    </subcellularLocation>
</comment>
<sequence length="160" mass="17046">MVPSHRLDINIRTPNCSSQSVISVSDISLGPGICVRKTAEMSGMGVYVLMIVAMCATWRAAEGATSFAPLLSETTMYGTRPVTTEYCEWEGKKMMISSSWKTTDCVTCTCGMNGLHCTSAGAYAVPSHCMLLIDEACQTLVVSAEDPYSTCDFGNGAITG</sequence>
<dbReference type="InterPro" id="IPR008735">
    <property type="entry name" value="PSP94"/>
</dbReference>
<gene>
    <name evidence="6" type="primary">LOC118427661</name>
</gene>
<reference evidence="5" key="1">
    <citation type="journal article" date="2020" name="Nat. Ecol. Evol.">
        <title>Deeply conserved synteny resolves early events in vertebrate evolution.</title>
        <authorList>
            <person name="Simakov O."/>
            <person name="Marletaz F."/>
            <person name="Yue J.X."/>
            <person name="O'Connell B."/>
            <person name="Jenkins J."/>
            <person name="Brandt A."/>
            <person name="Calef R."/>
            <person name="Tung C.H."/>
            <person name="Huang T.K."/>
            <person name="Schmutz J."/>
            <person name="Satoh N."/>
            <person name="Yu J.K."/>
            <person name="Putnam N.H."/>
            <person name="Green R.E."/>
            <person name="Rokhsar D.S."/>
        </authorList>
    </citation>
    <scope>NUCLEOTIDE SEQUENCE [LARGE SCALE GENOMIC DNA]</scope>
    <source>
        <strain evidence="5">S238N-H82</strain>
    </source>
</reference>
<dbReference type="RefSeq" id="XP_035693447.1">
    <property type="nucleotide sequence ID" value="XM_035837554.1"/>
</dbReference>
<dbReference type="GeneID" id="118427661"/>
<keyword evidence="3" id="KW-0964">Secreted</keyword>
<comment type="similarity">
    <text evidence="2">Belongs to the beta-microseminoprotein family.</text>
</comment>
<dbReference type="PANTHER" id="PTHR10500:SF0">
    <property type="entry name" value="SCO-SPONDIN-LIKE"/>
    <property type="match status" value="1"/>
</dbReference>
<keyword evidence="4" id="KW-1015">Disulfide bond</keyword>
<protein>
    <submittedName>
        <fullName evidence="6">Uncharacterized protein LOC118427661 isoform X1</fullName>
    </submittedName>
</protein>
<dbReference type="Gene3D" id="2.60.40.1900">
    <property type="entry name" value="Beta-microseminoprotein (PSP94) domain"/>
    <property type="match status" value="1"/>
</dbReference>
<dbReference type="Pfam" id="PF05825">
    <property type="entry name" value="PSP94"/>
    <property type="match status" value="1"/>
</dbReference>
<evidence type="ECO:0000256" key="2">
    <source>
        <dbReference type="ARBA" id="ARBA00010352"/>
    </source>
</evidence>
<dbReference type="Proteomes" id="UP000001554">
    <property type="component" value="Chromosome 12"/>
</dbReference>
<evidence type="ECO:0000256" key="3">
    <source>
        <dbReference type="ARBA" id="ARBA00022525"/>
    </source>
</evidence>
<dbReference type="FunFam" id="2.60.40.1900:FF:000002">
    <property type="entry name" value="Uncharacterized protein"/>
    <property type="match status" value="1"/>
</dbReference>
<keyword evidence="5" id="KW-1185">Reference proteome</keyword>
<proteinExistence type="inferred from homology"/>
<dbReference type="GO" id="GO:0005576">
    <property type="term" value="C:extracellular region"/>
    <property type="evidence" value="ECO:0007669"/>
    <property type="project" value="UniProtKB-SubCell"/>
</dbReference>
<accession>A0A9J7M2B7</accession>
<evidence type="ECO:0000256" key="1">
    <source>
        <dbReference type="ARBA" id="ARBA00004613"/>
    </source>
</evidence>
<evidence type="ECO:0000313" key="5">
    <source>
        <dbReference type="Proteomes" id="UP000001554"/>
    </source>
</evidence>